<accession>A0A2V1H358</accession>
<reference evidence="1 2" key="1">
    <citation type="submission" date="2018-04" db="EMBL/GenBank/DDBJ databases">
        <title>Thalassorhabdus spongiae gen. nov., sp. nov., isolated from a marine sponge in South-West Iceland.</title>
        <authorList>
            <person name="Knobloch S."/>
            <person name="Daussin A."/>
            <person name="Johannsson R."/>
            <person name="Marteinsson V.T."/>
        </authorList>
    </citation>
    <scope>NUCLEOTIDE SEQUENCE [LARGE SCALE GENOMIC DNA]</scope>
    <source>
        <strain evidence="1 2">Hp12</strain>
    </source>
</reference>
<protein>
    <recommendedName>
        <fullName evidence="3">Flagellar protein FliT</fullName>
    </recommendedName>
</protein>
<gene>
    <name evidence="1" type="ORF">DC094_05240</name>
</gene>
<proteinExistence type="predicted"/>
<evidence type="ECO:0000313" key="2">
    <source>
        <dbReference type="Proteomes" id="UP000244906"/>
    </source>
</evidence>
<sequence>MNNLQQMANELIAMAQANQWDEIQPKLDLFQQQLTEQDGQLDSEQISHLLAITERLTSLGLKNKAEIAKKLARLKRGKKATSAYKST</sequence>
<evidence type="ECO:0000313" key="1">
    <source>
        <dbReference type="EMBL" id="PVZ72410.1"/>
    </source>
</evidence>
<dbReference type="EMBL" id="QDDL01000001">
    <property type="protein sequence ID" value="PVZ72410.1"/>
    <property type="molecule type" value="Genomic_DNA"/>
</dbReference>
<keyword evidence="2" id="KW-1185">Reference proteome</keyword>
<dbReference type="RefSeq" id="WP_116685996.1">
    <property type="nucleotide sequence ID" value="NZ_CAWNYD010000001.1"/>
</dbReference>
<evidence type="ECO:0008006" key="3">
    <source>
        <dbReference type="Google" id="ProtNLM"/>
    </source>
</evidence>
<dbReference type="Proteomes" id="UP000244906">
    <property type="component" value="Unassembled WGS sequence"/>
</dbReference>
<organism evidence="1 2">
    <name type="scientific">Pelagibaculum spongiae</name>
    <dbReference type="NCBI Taxonomy" id="2080658"/>
    <lineage>
        <taxon>Bacteria</taxon>
        <taxon>Pseudomonadati</taxon>
        <taxon>Pseudomonadota</taxon>
        <taxon>Gammaproteobacteria</taxon>
        <taxon>Oceanospirillales</taxon>
        <taxon>Pelagibaculum</taxon>
    </lineage>
</organism>
<dbReference type="AlphaFoldDB" id="A0A2V1H358"/>
<name>A0A2V1H358_9GAMM</name>
<comment type="caution">
    <text evidence="1">The sequence shown here is derived from an EMBL/GenBank/DDBJ whole genome shotgun (WGS) entry which is preliminary data.</text>
</comment>